<evidence type="ECO:0000256" key="5">
    <source>
        <dbReference type="ARBA" id="ARBA00022806"/>
    </source>
</evidence>
<evidence type="ECO:0000256" key="8">
    <source>
        <dbReference type="ARBA" id="ARBA00023242"/>
    </source>
</evidence>
<name>A0A7G7WNH8_9BILA</name>
<dbReference type="GO" id="GO:0004386">
    <property type="term" value="F:helicase activity"/>
    <property type="evidence" value="ECO:0007669"/>
    <property type="project" value="UniProtKB-KW"/>
</dbReference>
<dbReference type="InterPro" id="IPR014001">
    <property type="entry name" value="Helicase_ATP-bd"/>
</dbReference>
<evidence type="ECO:0000313" key="12">
    <source>
        <dbReference type="EMBL" id="QNH68104.1"/>
    </source>
</evidence>
<evidence type="ECO:0000256" key="9">
    <source>
        <dbReference type="SAM" id="MobiDB-lite"/>
    </source>
</evidence>
<dbReference type="InterPro" id="IPR044574">
    <property type="entry name" value="ARIP4-like"/>
</dbReference>
<dbReference type="InterPro" id="IPR001650">
    <property type="entry name" value="Helicase_C-like"/>
</dbReference>
<dbReference type="AlphaFoldDB" id="A0A7G7WNH8"/>
<protein>
    <submittedName>
        <fullName evidence="12">RAD54L2</fullName>
    </submittedName>
</protein>
<evidence type="ECO:0000256" key="2">
    <source>
        <dbReference type="ARBA" id="ARBA00007025"/>
    </source>
</evidence>
<dbReference type="InterPro" id="IPR049730">
    <property type="entry name" value="SNF2/RAD54-like_C"/>
</dbReference>
<evidence type="ECO:0000256" key="7">
    <source>
        <dbReference type="ARBA" id="ARBA00023125"/>
    </source>
</evidence>
<dbReference type="CDD" id="cd18793">
    <property type="entry name" value="SF2_C_SNF"/>
    <property type="match status" value="1"/>
</dbReference>
<evidence type="ECO:0000256" key="4">
    <source>
        <dbReference type="ARBA" id="ARBA00022801"/>
    </source>
</evidence>
<dbReference type="GO" id="GO:0005634">
    <property type="term" value="C:nucleus"/>
    <property type="evidence" value="ECO:0007669"/>
    <property type="project" value="UniProtKB-SubCell"/>
</dbReference>
<dbReference type="SMART" id="SM00490">
    <property type="entry name" value="HELICc"/>
    <property type="match status" value="1"/>
</dbReference>
<feature type="compositionally biased region" description="Polar residues" evidence="9">
    <location>
        <begin position="1035"/>
        <end position="1055"/>
    </location>
</feature>
<evidence type="ECO:0000256" key="6">
    <source>
        <dbReference type="ARBA" id="ARBA00022840"/>
    </source>
</evidence>
<keyword evidence="7" id="KW-0238">DNA-binding</keyword>
<evidence type="ECO:0000256" key="3">
    <source>
        <dbReference type="ARBA" id="ARBA00022741"/>
    </source>
</evidence>
<accession>A0A7G7WNH8</accession>
<dbReference type="PROSITE" id="PS51192">
    <property type="entry name" value="HELICASE_ATP_BIND_1"/>
    <property type="match status" value="1"/>
</dbReference>
<dbReference type="PANTHER" id="PTHR45797">
    <property type="entry name" value="RAD54-LIKE"/>
    <property type="match status" value="1"/>
</dbReference>
<evidence type="ECO:0000256" key="1">
    <source>
        <dbReference type="ARBA" id="ARBA00004123"/>
    </source>
</evidence>
<proteinExistence type="evidence at transcript level"/>
<dbReference type="Gene3D" id="1.20.120.850">
    <property type="entry name" value="SWI2/SNF2 ATPases, N-terminal domain"/>
    <property type="match status" value="1"/>
</dbReference>
<keyword evidence="5" id="KW-0347">Helicase</keyword>
<keyword evidence="4" id="KW-0378">Hydrolase</keyword>
<dbReference type="PANTHER" id="PTHR45797:SF1">
    <property type="entry name" value="HELICASE ARIP4"/>
    <property type="match status" value="1"/>
</dbReference>
<feature type="domain" description="Helicase C-terminal" evidence="11">
    <location>
        <begin position="742"/>
        <end position="908"/>
    </location>
</feature>
<organism evidence="12">
    <name type="scientific">Brachionus koreanus</name>
    <dbReference type="NCBI Taxonomy" id="1199090"/>
    <lineage>
        <taxon>Eukaryota</taxon>
        <taxon>Metazoa</taxon>
        <taxon>Spiralia</taxon>
        <taxon>Gnathifera</taxon>
        <taxon>Rotifera</taxon>
        <taxon>Eurotatoria</taxon>
        <taxon>Monogononta</taxon>
        <taxon>Pseudotrocha</taxon>
        <taxon>Ploima</taxon>
        <taxon>Brachionidae</taxon>
        <taxon>Brachionus</taxon>
    </lineage>
</organism>
<comment type="subcellular location">
    <subcellularLocation>
        <location evidence="1">Nucleus</location>
    </subcellularLocation>
</comment>
<keyword evidence="3" id="KW-0547">Nucleotide-binding</keyword>
<dbReference type="InterPro" id="IPR027417">
    <property type="entry name" value="P-loop_NTPase"/>
</dbReference>
<comment type="similarity">
    <text evidence="2">Belongs to the SNF2/RAD54 helicase family.</text>
</comment>
<evidence type="ECO:0000259" key="11">
    <source>
        <dbReference type="PROSITE" id="PS51194"/>
    </source>
</evidence>
<keyword evidence="6" id="KW-0067">ATP-binding</keyword>
<dbReference type="Gene3D" id="3.40.50.300">
    <property type="entry name" value="P-loop containing nucleotide triphosphate hydrolases"/>
    <property type="match status" value="2"/>
</dbReference>
<dbReference type="GO" id="GO:0003677">
    <property type="term" value="F:DNA binding"/>
    <property type="evidence" value="ECO:0007669"/>
    <property type="project" value="UniProtKB-KW"/>
</dbReference>
<dbReference type="GO" id="GO:0016887">
    <property type="term" value="F:ATP hydrolysis activity"/>
    <property type="evidence" value="ECO:0007669"/>
    <property type="project" value="InterPro"/>
</dbReference>
<keyword evidence="8" id="KW-0539">Nucleus</keyword>
<dbReference type="InterPro" id="IPR000330">
    <property type="entry name" value="SNF2_N"/>
</dbReference>
<evidence type="ECO:0000259" key="10">
    <source>
        <dbReference type="PROSITE" id="PS51192"/>
    </source>
</evidence>
<reference evidence="12" key="1">
    <citation type="submission" date="2020-04" db="EMBL/GenBank/DDBJ databases">
        <title>Genome-wide identification of DNA double-strand break (DSBs) repair genes and transcriptional modulation in response to Benzo[alpha]pyrene in the monogonont rotifer Brachionus spp.</title>
        <authorList>
            <person name="Kim M.-S."/>
            <person name="Lee Y.H."/>
            <person name="Lee J.-S."/>
        </authorList>
    </citation>
    <scope>NUCLEOTIDE SEQUENCE</scope>
</reference>
<dbReference type="InterPro" id="IPR038718">
    <property type="entry name" value="SNF2-like_sf"/>
</dbReference>
<dbReference type="GO" id="GO:0005524">
    <property type="term" value="F:ATP binding"/>
    <property type="evidence" value="ECO:0007669"/>
    <property type="project" value="UniProtKB-KW"/>
</dbReference>
<dbReference type="PROSITE" id="PS51194">
    <property type="entry name" value="HELICASE_CTER"/>
    <property type="match status" value="1"/>
</dbReference>
<dbReference type="SMART" id="SM00487">
    <property type="entry name" value="DEXDc"/>
    <property type="match status" value="1"/>
</dbReference>
<feature type="region of interest" description="Disordered" evidence="9">
    <location>
        <begin position="48"/>
        <end position="102"/>
    </location>
</feature>
<feature type="region of interest" description="Disordered" evidence="9">
    <location>
        <begin position="1024"/>
        <end position="1055"/>
    </location>
</feature>
<sequence>MNQNYDTKQNFLINFPPLNTLSSMEELGHQQNLAYLAQDLLNEANKMEPKQNTQTLESDSDSSDDTAKEQELESLVKNSNGNKRRIKQNNGDSSKKQKTQFQRKNIKKIIGENRLNESTLKALQDEQERQMRLNIDSYKNAHMGQEELANKSSSSSSNQSIMVLDDETGETGSIPMPNLNEHLARKLDSISRLNKNFIEQEKKIEYEDLTMSDNEEYKQTLDDDDDCRILSESEHQQEEACKKKVIRGIHMNDDLNRPNQNGQVLINVNHPAEDPDIYLLPFLARNIKPHQIGGVRFIYDNIVESIGRVQNKQSGFGCILAHAMGLGKTFQIITFIEVFLRCPGARKVLCIVPINTIQNWMNEFNSWLPEDGQQRLDNDTIINYKRPFKVFLINDTAKTLKQRTDIILNWKSKGGVLLIGYEMFRALVSPKSNLTKKNSSKKLNTNGSNQNLTKYLKQNEFDVIDLEQEDIQANKPNELEEALLTPCLVVCDEGHRIKNSSANIAKTLQRIETKRRIVLTGYPLQNNLIEYWCMVDFVRPSYLGNKAEFSNMFERPIMNGQCIDSTRDDIKLMRYRAHVLHSLLEGFVQRRGHDVFVCSLPKKYEFIIQIKLSPMQKQLYLAFMQAIGAMNPGEKTNPLKTFAICCKIWNHPDVLYKYNQDKESDMDLDLPDLQQQKIKRESSLRGQFLPSYSNSNLLVQEDGGFNPFGYQESRFTKTGFDPDWANHILEKYKPNLLENGAKLTVSFSLIEESIKQGDKILLFSQSLLTLNLIEDFLQKINVPNTNQKWQKYKSYYRLDGSTSGTEREKLINSFNKQNNGIWLFLLSTRAGCLGINLIGANRVIVLDASWNPCHDAQAVCRVFRYGQTKNSFIYRLVADHTMEKKIYDRQISKQTMSDRVVDEIQSENHFTRTEVEKLIHFVKEDTPVADLSLLAYKYDDPVLINACFKHSNVITKEPYTHESLLIDKKEYQLSEREKAMAFKDYQHDKRFFPYARSNSMCYNNRYSSMSNVASSDYSSRGSSSTSVADSFVEPQPQTTISEPSQFNTPTTNPSQNLSINQLKDVKITSFIANTQISIPTSNHSQNISIQPGEKVYILKTLKGCYLRTPDKRYIALRNKSVEDSINFGEPNQSQHFYNFESNQNFSPVVNSSADLGISYDQTYQMFNGFQPSQSQPAQPFVPPINNMCFDQSSNSLVSSSTSSVGSTLSSTSYNTDLSVMSADNFQSQIMSLFDQTSKELG</sequence>
<dbReference type="SUPFAM" id="SSF52540">
    <property type="entry name" value="P-loop containing nucleoside triphosphate hydrolases"/>
    <property type="match status" value="2"/>
</dbReference>
<dbReference type="Pfam" id="PF00176">
    <property type="entry name" value="SNF2-rel_dom"/>
    <property type="match status" value="1"/>
</dbReference>
<dbReference type="EMBL" id="MT276017">
    <property type="protein sequence ID" value="QNH68104.1"/>
    <property type="molecule type" value="mRNA"/>
</dbReference>
<dbReference type="Gene3D" id="3.40.50.10810">
    <property type="entry name" value="Tandem AAA-ATPase domain"/>
    <property type="match status" value="1"/>
</dbReference>
<dbReference type="Pfam" id="PF00271">
    <property type="entry name" value="Helicase_C"/>
    <property type="match status" value="1"/>
</dbReference>
<feature type="domain" description="Helicase ATP-binding" evidence="10">
    <location>
        <begin position="309"/>
        <end position="541"/>
    </location>
</feature>